<gene>
    <name evidence="2" type="ORF">C7474_2975</name>
</gene>
<dbReference type="EMBL" id="RCDB01000005">
    <property type="protein sequence ID" value="RLK46437.1"/>
    <property type="molecule type" value="Genomic_DNA"/>
</dbReference>
<protein>
    <submittedName>
        <fullName evidence="2">Helix-turn-helix protein</fullName>
    </submittedName>
</protein>
<dbReference type="RefSeq" id="WP_121061282.1">
    <property type="nucleotide sequence ID" value="NZ_RCDB01000005.1"/>
</dbReference>
<feature type="domain" description="Helix-turn-helix" evidence="1">
    <location>
        <begin position="12"/>
        <end position="62"/>
    </location>
</feature>
<sequence>MSAGTVVDTPLLLTPAEAAEALRVDVSELRTMRATGSGPDFHDVGRGLIRYVRESVEAFAERAAA</sequence>
<keyword evidence="3" id="KW-1185">Reference proteome</keyword>
<reference evidence="2 3" key="1">
    <citation type="journal article" date="2015" name="Stand. Genomic Sci.">
        <title>Genomic Encyclopedia of Bacterial and Archaeal Type Strains, Phase III: the genomes of soil and plant-associated and newly described type strains.</title>
        <authorList>
            <person name="Whitman W.B."/>
            <person name="Woyke T."/>
            <person name="Klenk H.P."/>
            <person name="Zhou Y."/>
            <person name="Lilburn T.G."/>
            <person name="Beck B.J."/>
            <person name="De Vos P."/>
            <person name="Vandamme P."/>
            <person name="Eisen J.A."/>
            <person name="Garrity G."/>
            <person name="Hugenholtz P."/>
            <person name="Kyrpides N.C."/>
        </authorList>
    </citation>
    <scope>NUCLEOTIDE SEQUENCE [LARGE SCALE GENOMIC DNA]</scope>
    <source>
        <strain evidence="2 3">S2T63</strain>
    </source>
</reference>
<dbReference type="Pfam" id="PF12728">
    <property type="entry name" value="HTH_17"/>
    <property type="match status" value="1"/>
</dbReference>
<evidence type="ECO:0000259" key="1">
    <source>
        <dbReference type="Pfam" id="PF12728"/>
    </source>
</evidence>
<accession>A0A498BU00</accession>
<name>A0A498BU00_9MICO</name>
<evidence type="ECO:0000313" key="2">
    <source>
        <dbReference type="EMBL" id="RLK46437.1"/>
    </source>
</evidence>
<evidence type="ECO:0000313" key="3">
    <source>
        <dbReference type="Proteomes" id="UP000273158"/>
    </source>
</evidence>
<proteinExistence type="predicted"/>
<dbReference type="Proteomes" id="UP000273158">
    <property type="component" value="Unassembled WGS sequence"/>
</dbReference>
<dbReference type="AlphaFoldDB" id="A0A498BU00"/>
<organism evidence="2 3">
    <name type="scientific">Microbacterium telephonicum</name>
    <dbReference type="NCBI Taxonomy" id="1714841"/>
    <lineage>
        <taxon>Bacteria</taxon>
        <taxon>Bacillati</taxon>
        <taxon>Actinomycetota</taxon>
        <taxon>Actinomycetes</taxon>
        <taxon>Micrococcales</taxon>
        <taxon>Microbacteriaceae</taxon>
        <taxon>Microbacterium</taxon>
    </lineage>
</organism>
<comment type="caution">
    <text evidence="2">The sequence shown here is derived from an EMBL/GenBank/DDBJ whole genome shotgun (WGS) entry which is preliminary data.</text>
</comment>
<dbReference type="OrthoDB" id="5524782at2"/>
<dbReference type="InterPro" id="IPR041657">
    <property type="entry name" value="HTH_17"/>
</dbReference>